<evidence type="ECO:0000256" key="1">
    <source>
        <dbReference type="SAM" id="Phobius"/>
    </source>
</evidence>
<accession>A0ABT2EN21</accession>
<dbReference type="Proteomes" id="UP001204798">
    <property type="component" value="Unassembled WGS sequence"/>
</dbReference>
<protein>
    <submittedName>
        <fullName evidence="2">Rod shape-determining protein MreD</fullName>
    </submittedName>
</protein>
<name>A0ABT2EN21_9BACT</name>
<dbReference type="RefSeq" id="WP_259094885.1">
    <property type="nucleotide sequence ID" value="NZ_CP130454.1"/>
</dbReference>
<feature type="transmembrane region" description="Helical" evidence="1">
    <location>
        <begin position="68"/>
        <end position="86"/>
    </location>
</feature>
<feature type="transmembrane region" description="Helical" evidence="1">
    <location>
        <begin position="98"/>
        <end position="121"/>
    </location>
</feature>
<feature type="transmembrane region" description="Helical" evidence="1">
    <location>
        <begin position="35"/>
        <end position="61"/>
    </location>
</feature>
<evidence type="ECO:0000313" key="2">
    <source>
        <dbReference type="EMBL" id="MCS3918836.1"/>
    </source>
</evidence>
<sequence length="160" mass="17601">MKRWLAILVGLVLLLTIQTIALPIWLPFGFIPDLLLLTVVLVGFWKPGSSGMWLGLVLGLFQGWMHGTGWWAFALSRALAGIFASWMRNQWLWQSVPAAGFCAGVSTIVAETFLALSLALVERSLLPLALLLTVGGFEAVTNAIWGLIVSWFRHPKEVTV</sequence>
<keyword evidence="1" id="KW-1133">Transmembrane helix</keyword>
<gene>
    <name evidence="2" type="ORF">M2350_001236</name>
</gene>
<comment type="caution">
    <text evidence="2">The sequence shown here is derived from an EMBL/GenBank/DDBJ whole genome shotgun (WGS) entry which is preliminary data.</text>
</comment>
<reference evidence="2 3" key="1">
    <citation type="submission" date="2022-08" db="EMBL/GenBank/DDBJ databases">
        <title>Bacterial and archaeal communities from various locations to study Microbial Dark Matter (Phase II).</title>
        <authorList>
            <person name="Stepanauskas R."/>
        </authorList>
    </citation>
    <scope>NUCLEOTIDE SEQUENCE [LARGE SCALE GENOMIC DNA]</scope>
    <source>
        <strain evidence="2 3">PD1</strain>
    </source>
</reference>
<evidence type="ECO:0000313" key="3">
    <source>
        <dbReference type="Proteomes" id="UP001204798"/>
    </source>
</evidence>
<dbReference type="EMBL" id="JANUCP010000002">
    <property type="protein sequence ID" value="MCS3918836.1"/>
    <property type="molecule type" value="Genomic_DNA"/>
</dbReference>
<organism evidence="2 3">
    <name type="scientific">Candidatus Fervidibacter sacchari</name>
    <dbReference type="NCBI Taxonomy" id="1448929"/>
    <lineage>
        <taxon>Bacteria</taxon>
        <taxon>Candidatus Fervidibacterota</taxon>
        <taxon>Candidatus Fervidibacter</taxon>
    </lineage>
</organism>
<keyword evidence="1" id="KW-0812">Transmembrane</keyword>
<keyword evidence="1" id="KW-0472">Membrane</keyword>
<keyword evidence="3" id="KW-1185">Reference proteome</keyword>
<proteinExistence type="predicted"/>
<feature type="transmembrane region" description="Helical" evidence="1">
    <location>
        <begin position="128"/>
        <end position="152"/>
    </location>
</feature>